<organism evidence="1 2">
    <name type="scientific">Candidatus Thiomargarita nelsonii</name>
    <dbReference type="NCBI Taxonomy" id="1003181"/>
    <lineage>
        <taxon>Bacteria</taxon>
        <taxon>Pseudomonadati</taxon>
        <taxon>Pseudomonadota</taxon>
        <taxon>Gammaproteobacteria</taxon>
        <taxon>Thiotrichales</taxon>
        <taxon>Thiotrichaceae</taxon>
        <taxon>Thiomargarita</taxon>
    </lineage>
</organism>
<dbReference type="Gene3D" id="2.180.10.10">
    <property type="entry name" value="RHS repeat-associated core"/>
    <property type="match status" value="1"/>
</dbReference>
<evidence type="ECO:0000313" key="2">
    <source>
        <dbReference type="Proteomes" id="UP000030428"/>
    </source>
</evidence>
<feature type="non-terminal residue" evidence="1">
    <location>
        <position position="84"/>
    </location>
</feature>
<reference evidence="1 2" key="1">
    <citation type="journal article" date="2016" name="Front. Microbiol.">
        <title>Single-Cell (Meta-)Genomics of a Dimorphic Candidatus Thiomargarita nelsonii Reveals Genomic Plasticity.</title>
        <authorList>
            <person name="Flood B.E."/>
            <person name="Fliss P."/>
            <person name="Jones D.S."/>
            <person name="Dick G.J."/>
            <person name="Jain S."/>
            <person name="Kaster A.K."/>
            <person name="Winkel M."/>
            <person name="Mussmann M."/>
            <person name="Bailey J."/>
        </authorList>
    </citation>
    <scope>NUCLEOTIDE SEQUENCE [LARGE SCALE GENOMIC DNA]</scope>
    <source>
        <strain evidence="1">Hydrate Ridge</strain>
    </source>
</reference>
<dbReference type="AlphaFoldDB" id="A0A4E0QX13"/>
<protein>
    <recommendedName>
        <fullName evidence="3">Rhs family protein</fullName>
    </recommendedName>
</protein>
<keyword evidence="2" id="KW-1185">Reference proteome</keyword>
<evidence type="ECO:0008006" key="3">
    <source>
        <dbReference type="Google" id="ProtNLM"/>
    </source>
</evidence>
<dbReference type="EMBL" id="JSZA02000239">
    <property type="protein sequence ID" value="TGO02082.1"/>
    <property type="molecule type" value="Genomic_DNA"/>
</dbReference>
<dbReference type="Proteomes" id="UP000030428">
    <property type="component" value="Unassembled WGS sequence"/>
</dbReference>
<accession>A0A4E0QX13</accession>
<sequence length="84" mass="9190">MSYSDGSTSGTYTYDALEQKLSETVDYGAFSLSQGYSYFANGLKKSFTGADGVQISYVYNENNRLVSVEIPDAGLVTVNGFEWN</sequence>
<evidence type="ECO:0000313" key="1">
    <source>
        <dbReference type="EMBL" id="TGO02082.1"/>
    </source>
</evidence>
<name>A0A4E0QX13_9GAMM</name>
<gene>
    <name evidence="1" type="ORF">PN36_31080</name>
</gene>
<comment type="caution">
    <text evidence="1">The sequence shown here is derived from an EMBL/GenBank/DDBJ whole genome shotgun (WGS) entry which is preliminary data.</text>
</comment>
<proteinExistence type="predicted"/>